<dbReference type="Gene3D" id="3.40.50.300">
    <property type="entry name" value="P-loop containing nucleotide triphosphate hydrolases"/>
    <property type="match status" value="1"/>
</dbReference>
<dbReference type="InterPro" id="IPR022893">
    <property type="entry name" value="Shikimate_DH_fam"/>
</dbReference>
<name>A0A167DFP1_9ASCO</name>
<dbReference type="SUPFAM" id="SSF52540">
    <property type="entry name" value="P-loop containing nucleoside triphosphate hydrolases"/>
    <property type="match status" value="1"/>
</dbReference>
<dbReference type="InterPro" id="IPR013785">
    <property type="entry name" value="Aldolase_TIM"/>
</dbReference>
<feature type="domain" description="Shikimate dehydrogenase substrate binding N-terminal" evidence="2">
    <location>
        <begin position="581"/>
        <end position="647"/>
    </location>
</feature>
<dbReference type="InterPro" id="IPR046346">
    <property type="entry name" value="Aminoacid_DH-like_N_sf"/>
</dbReference>
<dbReference type="KEGG" id="slb:AWJ20_1143"/>
<evidence type="ECO:0000259" key="2">
    <source>
        <dbReference type="Pfam" id="PF08501"/>
    </source>
</evidence>
<dbReference type="SUPFAM" id="SSF51569">
    <property type="entry name" value="Aldolase"/>
    <property type="match status" value="1"/>
</dbReference>
<protein>
    <submittedName>
        <fullName evidence="3">Pentafunctional protein ARO1p</fullName>
    </submittedName>
</protein>
<dbReference type="GO" id="GO:0019632">
    <property type="term" value="P:shikimate metabolic process"/>
    <property type="evidence" value="ECO:0007669"/>
    <property type="project" value="TreeGrafter"/>
</dbReference>
<dbReference type="OrthoDB" id="197068at2759"/>
<dbReference type="EMBL" id="CP014501">
    <property type="protein sequence ID" value="ANB12865.1"/>
    <property type="molecule type" value="Genomic_DNA"/>
</dbReference>
<dbReference type="Gene3D" id="3.40.50.720">
    <property type="entry name" value="NAD(P)-binding Rossmann-like Domain"/>
    <property type="match status" value="1"/>
</dbReference>
<accession>A0A167DFP1</accession>
<dbReference type="GO" id="GO:0003855">
    <property type="term" value="F:3-dehydroquinate dehydratase activity"/>
    <property type="evidence" value="ECO:0007669"/>
    <property type="project" value="InterPro"/>
</dbReference>
<dbReference type="AlphaFoldDB" id="A0A167DFP1"/>
<keyword evidence="4" id="KW-1185">Reference proteome</keyword>
<dbReference type="GO" id="GO:0004764">
    <property type="term" value="F:shikimate 3-dehydrogenase (NADP+) activity"/>
    <property type="evidence" value="ECO:0007669"/>
    <property type="project" value="InterPro"/>
</dbReference>
<dbReference type="InterPro" id="IPR031322">
    <property type="entry name" value="Shikimate/glucono_kinase"/>
</dbReference>
<dbReference type="CDD" id="cd00502">
    <property type="entry name" value="DHQase_I"/>
    <property type="match status" value="1"/>
</dbReference>
<reference evidence="3 4" key="1">
    <citation type="submission" date="2016-02" db="EMBL/GenBank/DDBJ databases">
        <title>Complete genome sequence and transcriptome regulation of the pentose utilising yeast Sugiyamaella lignohabitans.</title>
        <authorList>
            <person name="Bellasio M."/>
            <person name="Peymann A."/>
            <person name="Valli M."/>
            <person name="Sipitzky M."/>
            <person name="Graf A."/>
            <person name="Sauer M."/>
            <person name="Marx H."/>
            <person name="Mattanovich D."/>
        </authorList>
    </citation>
    <scope>NUCLEOTIDE SEQUENCE [LARGE SCALE GENOMIC DNA]</scope>
    <source>
        <strain evidence="3 4">CBS 10342</strain>
    </source>
</reference>
<gene>
    <name evidence="3" type="primary">ARO1</name>
    <name evidence="3" type="ORF">AWJ20_1143</name>
</gene>
<dbReference type="GeneID" id="30032913"/>
<dbReference type="InterPro" id="IPR013708">
    <property type="entry name" value="Shikimate_DH-bd_N"/>
</dbReference>
<dbReference type="PANTHER" id="PTHR21089">
    <property type="entry name" value="SHIKIMATE DEHYDROGENASE"/>
    <property type="match status" value="1"/>
</dbReference>
<dbReference type="PANTHER" id="PTHR21089:SF1">
    <property type="entry name" value="BIFUNCTIONAL 3-DEHYDROQUINATE DEHYDRATASE_SHIKIMATE DEHYDROGENASE, CHLOROPLASTIC"/>
    <property type="match status" value="1"/>
</dbReference>
<dbReference type="InterPro" id="IPR027417">
    <property type="entry name" value="P-loop_NTPase"/>
</dbReference>
<dbReference type="GO" id="GO:0009423">
    <property type="term" value="P:chorismate biosynthetic process"/>
    <property type="evidence" value="ECO:0007669"/>
    <property type="project" value="TreeGrafter"/>
</dbReference>
<organism evidence="3 4">
    <name type="scientific">Sugiyamaella lignohabitans</name>
    <dbReference type="NCBI Taxonomy" id="796027"/>
    <lineage>
        <taxon>Eukaryota</taxon>
        <taxon>Fungi</taxon>
        <taxon>Dikarya</taxon>
        <taxon>Ascomycota</taxon>
        <taxon>Saccharomycotina</taxon>
        <taxon>Dipodascomycetes</taxon>
        <taxon>Dipodascales</taxon>
        <taxon>Trichomonascaceae</taxon>
        <taxon>Sugiyamaella</taxon>
    </lineage>
</organism>
<dbReference type="SUPFAM" id="SSF53223">
    <property type="entry name" value="Aminoacid dehydrogenase-like, N-terminal domain"/>
    <property type="match status" value="1"/>
</dbReference>
<dbReference type="PRINTS" id="PR01100">
    <property type="entry name" value="SHIKIMTKNASE"/>
</dbReference>
<dbReference type="Pfam" id="PF01487">
    <property type="entry name" value="DHquinase_I"/>
    <property type="match status" value="1"/>
</dbReference>
<dbReference type="RefSeq" id="XP_018735342.1">
    <property type="nucleotide sequence ID" value="XM_018877994.1"/>
</dbReference>
<dbReference type="Pfam" id="PF01202">
    <property type="entry name" value="SKI"/>
    <property type="match status" value="1"/>
</dbReference>
<dbReference type="Gene3D" id="3.20.20.70">
    <property type="entry name" value="Aldolase class I"/>
    <property type="match status" value="1"/>
</dbReference>
<dbReference type="SUPFAM" id="SSF51735">
    <property type="entry name" value="NAD(P)-binding Rossmann-fold domains"/>
    <property type="match status" value="1"/>
</dbReference>
<dbReference type="InterPro" id="IPR036291">
    <property type="entry name" value="NAD(P)-bd_dom_sf"/>
</dbReference>
<dbReference type="Gene3D" id="3.40.50.10860">
    <property type="entry name" value="Leucine Dehydrogenase, chain A, domain 1"/>
    <property type="match status" value="1"/>
</dbReference>
<dbReference type="Proteomes" id="UP000189580">
    <property type="component" value="Chromosome a"/>
</dbReference>
<evidence type="ECO:0000256" key="1">
    <source>
        <dbReference type="SAM" id="MobiDB-lite"/>
    </source>
</evidence>
<proteinExistence type="predicted"/>
<evidence type="ECO:0000313" key="3">
    <source>
        <dbReference type="EMBL" id="ANB12865.1"/>
    </source>
</evidence>
<dbReference type="Pfam" id="PF08501">
    <property type="entry name" value="Shikimate_dh_N"/>
    <property type="match status" value="1"/>
</dbReference>
<evidence type="ECO:0000313" key="4">
    <source>
        <dbReference type="Proteomes" id="UP000189580"/>
    </source>
</evidence>
<dbReference type="InterPro" id="IPR001381">
    <property type="entry name" value="DHquinase_I"/>
</dbReference>
<sequence>MAQNDSNDNLWWLKSMGFTLNYSKDATILLVGSRGAGKSTLAVIAAMALKRRFVDLITTFETLAGISVEAFRAKYGAQELFNKEAELLESILARNPTNCVIATSSASVVEPTRTVLMRHITRMPIIYITRSLDEVSEYLKPHEDHDRLLRMATDNAPLYRLCSTFEFVNLGLRYLTIDDIDGVNNSRVATPISVTASPKDEHATLSSGSTMTSAPHALVRGSPLIPLGLKKLERDFLAFLDHIYTSASLDLHSSEKASASRPPSPTSTSPSLPHLTTASTWNPLVSKRNNLQVYSRSLLLPFFDIPFARIDLEEISIGVDALEIRVDLMALSALTKKNSQGVLTYIAEQVAYIRRLSELPIVYNFSKSIFTSKPESLDINTNGNPDFWIELYIELLFFGLRLNIDYLTVWLELLPERVIQALVSKKKVTKLIGCATTSVWESNKLSKQLSLGFNLGCDIMRITSYALTIKDNFTLLSALQEVSSNYNKPIIAYNNGPLGKMSRCLNAILAPVEHPALYSHPDSFYGLSDKNPWLGEFANKQGDILTLQEANRSLYSLFVLPKQNFYRLGQELLSAKVDYTYRKAAELIGLPHEYHTRKINSLEEVPEIFSDPEFGGAVIGWPFKVSIINKLTTVSTHARLIGACNIVVSIRDPNSFHPIALHGENTEWKGMLKCIFKNLSTRSAITPATTAVVIGGGGSARSAVFALTCLGVRNILVCNRTRANAERLVAHFEGQYAKLSADGALGSSKIDLASTTVWSMRYITRRDSLLKPDTTRPKNFGSLTFENESDGPNPTTSMGIIDALTDEWPNDITPPTIIINCTPAHNYELPESWLSNPNGGLGLEVSILDDTKLLSRAGFYTFVP</sequence>
<feature type="region of interest" description="Disordered" evidence="1">
    <location>
        <begin position="254"/>
        <end position="274"/>
    </location>
</feature>
<feature type="compositionally biased region" description="Low complexity" evidence="1">
    <location>
        <begin position="257"/>
        <end position="274"/>
    </location>
</feature>